<evidence type="ECO:0000259" key="2">
    <source>
        <dbReference type="PROSITE" id="PS50835"/>
    </source>
</evidence>
<dbReference type="SMART" id="SM00487">
    <property type="entry name" value="DEXDc"/>
    <property type="match status" value="1"/>
</dbReference>
<dbReference type="InterPro" id="IPR007110">
    <property type="entry name" value="Ig-like_dom"/>
</dbReference>
<protein>
    <recommendedName>
        <fullName evidence="6">Methyltransferase-like protein</fullName>
    </recommendedName>
</protein>
<dbReference type="Gene3D" id="3.40.50.150">
    <property type="entry name" value="Vaccinia Virus protein VP39"/>
    <property type="match status" value="1"/>
</dbReference>
<dbReference type="RefSeq" id="WP_104396211.1">
    <property type="nucleotide sequence ID" value="NZ_BIFY01000172.1"/>
</dbReference>
<dbReference type="InterPro" id="IPR029063">
    <property type="entry name" value="SAM-dependent_MTases_sf"/>
</dbReference>
<dbReference type="Proteomes" id="UP000289660">
    <property type="component" value="Unassembled WGS sequence"/>
</dbReference>
<sequence>MDDAHKIRESTKRLGRQQRLTLESLYESSQPIMIFNLDSTESQQTLSSLQTRGLIELREDQVLLTELGQAVCEAWQEQNDEESDSLSETNGEQKKESPRSTQLKQAKLEKSNQFLELYKQGLSFRDIGEQHELSKQRVHQILIDNPAFHEYLKERKEAAASAEQEKKERARQELYSRSLAALYPERVAELWDYEKNGDLKPEDVPARTSLQDVWFKCPIDGHSWKQKPKGITTSWTRSGTSGCPMCAGRKKKAEKQPALTEVYPELISQYWNYEKNNKLNLDPEKLTLGSNKKVWFKCPHDGNEWQASINSIIDQQWSEGNAGCRVCNGTAERKQGEWQRRDPIAVEFPEEVAKYWFYEANNELGLEPMKLTIGSSKEAFFKCPIDGHEWVASLTSIKISWKRGNSGCPACRGLVATETTSLLALYPEYVSQYWDYEKNNKLDIFPDKVTIGSSKEAFFKCPIDGHEWVASLTSIKISWKRGNSGCPACRGLVATETTSLLALYPEYVSQYWDYEKNNKLDIFPDKVTRGSQQEAWFKCPHDGYEWKTRIGSITKSSWNLGNNGCARCFGWNLEAIRQFVASLESHIPNLTQAELYKIFEQSGVLDTKNAEGLKLVKNIIKGKLTGQKLRDVIQGKETKVSENEIDSVDILKADTELQIIDTDPSLDISGASQFFEASSDSQDELDEAGKLPQIKVQKSLEFLSSKIIASADQEAVDFFIASRRNRIWAEVFEDESAVGAIEAFTDEGYGRQVRDQFLDEYNQARDMAIPSGWAFRVDGKITPPNLMQKLAAVRLRSQQRMLNLSLTGTGKTIGGILSSRIIDAHLTIIICPLDTVPNWHGEIKHVFPDSRVTIKNFNPHWTDVEGGHHYILLNHEMFQQPSTPVHIRQLLERYQIDFIIVDEIHRCKQRGDDPSKRRQMVLALITNAAEKNPDLHVLGMSATPVINNLKEGKSLVELVTGVERSDLSEKATLNNCMRLHQAFVTLGIRSRVKPKINIKRVTLPVDCTYLVDEIREEGTSILKMEQILTRARIPAILKELRPKTIIYTHYVEGIVDQLKEAIEAEGWTVGFHMGGDKSGRNGFIDGSIDILIASSAMATGVDGFQRVCDRLILNIPPWTSAELEQLEGRLNRQGQVHDTLTILMPVTYGLDDGERWSWDEGRLARLQNKQTVADAAVDGVMPEGQLRSESQAFRDLRKWLERLKSGEQKSVIRPKIFVPLPDVDPSDVRRRNVQYGDFSRMNARWSNSYSHTTYERLQGNPEEWMQYHTLYQEARKTWSVIPYEEAIRWLQKRSDLVVADFGCGEALIAKALIGKHTVHNFDFIAINDAVTECDMAHVPLEDSCLDVAMFNLSLIGLNVGDYIREASRTLKLDGQLWIYEVTSRIKDIQGFVRGLETAGFRIIENTEVWKFRYIRAIKSEEVALSQIKVQL</sequence>
<comment type="caution">
    <text evidence="4">The sequence shown here is derived from an EMBL/GenBank/DDBJ whole genome shotgun (WGS) entry which is preliminary data.</text>
</comment>
<dbReference type="InterPro" id="IPR027417">
    <property type="entry name" value="P-loop_NTPase"/>
</dbReference>
<organism evidence="4 5">
    <name type="scientific">Microcystis aeruginosa NIES-4285</name>
    <dbReference type="NCBI Taxonomy" id="2497681"/>
    <lineage>
        <taxon>Bacteria</taxon>
        <taxon>Bacillati</taxon>
        <taxon>Cyanobacteriota</taxon>
        <taxon>Cyanophyceae</taxon>
        <taxon>Oscillatoriophycideae</taxon>
        <taxon>Chroococcales</taxon>
        <taxon>Microcystaceae</taxon>
        <taxon>Microcystis</taxon>
    </lineage>
</organism>
<dbReference type="InterPro" id="IPR025487">
    <property type="entry name" value="DUF4379"/>
</dbReference>
<evidence type="ECO:0000256" key="1">
    <source>
        <dbReference type="SAM" id="MobiDB-lite"/>
    </source>
</evidence>
<dbReference type="Pfam" id="PF14311">
    <property type="entry name" value="DUF4379"/>
    <property type="match status" value="5"/>
</dbReference>
<dbReference type="SUPFAM" id="SSF53335">
    <property type="entry name" value="S-adenosyl-L-methionine-dependent methyltransferases"/>
    <property type="match status" value="1"/>
</dbReference>
<dbReference type="PROSITE" id="PS50835">
    <property type="entry name" value="IG_LIKE"/>
    <property type="match status" value="1"/>
</dbReference>
<evidence type="ECO:0000313" key="5">
    <source>
        <dbReference type="Proteomes" id="UP000289660"/>
    </source>
</evidence>
<proteinExistence type="predicted"/>
<dbReference type="GO" id="GO:0016787">
    <property type="term" value="F:hydrolase activity"/>
    <property type="evidence" value="ECO:0007669"/>
    <property type="project" value="InterPro"/>
</dbReference>
<dbReference type="Pfam" id="PF04851">
    <property type="entry name" value="ResIII"/>
    <property type="match status" value="1"/>
</dbReference>
<dbReference type="Gene3D" id="3.40.50.300">
    <property type="entry name" value="P-loop containing nucleotide triphosphate hydrolases"/>
    <property type="match status" value="2"/>
</dbReference>
<dbReference type="GO" id="GO:0003677">
    <property type="term" value="F:DNA binding"/>
    <property type="evidence" value="ECO:0007669"/>
    <property type="project" value="InterPro"/>
</dbReference>
<evidence type="ECO:0008006" key="6">
    <source>
        <dbReference type="Google" id="ProtNLM"/>
    </source>
</evidence>
<dbReference type="InterPro" id="IPR006935">
    <property type="entry name" value="Helicase/UvrB_N"/>
</dbReference>
<evidence type="ECO:0000259" key="3">
    <source>
        <dbReference type="PROSITE" id="PS51192"/>
    </source>
</evidence>
<gene>
    <name evidence="4" type="ORF">MiAbB_04655</name>
</gene>
<dbReference type="InterPro" id="IPR014001">
    <property type="entry name" value="Helicase_ATP-bd"/>
</dbReference>
<dbReference type="SUPFAM" id="SSF52540">
    <property type="entry name" value="P-loop containing nucleoside triphosphate hydrolases"/>
    <property type="match status" value="1"/>
</dbReference>
<dbReference type="GO" id="GO:0008168">
    <property type="term" value="F:methyltransferase activity"/>
    <property type="evidence" value="ECO:0007669"/>
    <property type="project" value="InterPro"/>
</dbReference>
<dbReference type="EMBL" id="BIFY01000172">
    <property type="protein sequence ID" value="GCE62706.1"/>
    <property type="molecule type" value="Genomic_DNA"/>
</dbReference>
<feature type="domain" description="Helicase ATP-binding" evidence="3">
    <location>
        <begin position="792"/>
        <end position="962"/>
    </location>
</feature>
<name>A0A402DKI5_MICAE</name>
<reference evidence="5" key="1">
    <citation type="submission" date="2018-12" db="EMBL/GenBank/DDBJ databases">
        <title>Genome sequence of Microcystis aeruginosa NIES-4285.</title>
        <authorList>
            <person name="Tanabe Y."/>
        </authorList>
    </citation>
    <scope>NUCLEOTIDE SEQUENCE [LARGE SCALE GENOMIC DNA]</scope>
    <source>
        <strain evidence="5">NIES-4285</strain>
    </source>
</reference>
<accession>A0A402DKI5</accession>
<dbReference type="PROSITE" id="PS51192">
    <property type="entry name" value="HELICASE_ATP_BIND_1"/>
    <property type="match status" value="1"/>
</dbReference>
<dbReference type="InterPro" id="IPR007823">
    <property type="entry name" value="RRP8"/>
</dbReference>
<dbReference type="GO" id="GO:0005524">
    <property type="term" value="F:ATP binding"/>
    <property type="evidence" value="ECO:0007669"/>
    <property type="project" value="InterPro"/>
</dbReference>
<evidence type="ECO:0000313" key="4">
    <source>
        <dbReference type="EMBL" id="GCE62706.1"/>
    </source>
</evidence>
<feature type="domain" description="Ig-like" evidence="2">
    <location>
        <begin position="343"/>
        <end position="478"/>
    </location>
</feature>
<dbReference type="Pfam" id="PF05148">
    <property type="entry name" value="Methyltransf_8"/>
    <property type="match status" value="1"/>
</dbReference>
<dbReference type="PANTHER" id="PTHR12787">
    <property type="entry name" value="RIBOSOMAL RNA-PROCESSING PROTEIN 8"/>
    <property type="match status" value="1"/>
</dbReference>
<feature type="region of interest" description="Disordered" evidence="1">
    <location>
        <begin position="76"/>
        <end position="103"/>
    </location>
</feature>
<dbReference type="PANTHER" id="PTHR12787:SF0">
    <property type="entry name" value="RIBOSOMAL RNA-PROCESSING PROTEIN 8"/>
    <property type="match status" value="1"/>
</dbReference>